<dbReference type="EMBL" id="PJCH01000015">
    <property type="protein sequence ID" value="PQA86271.1"/>
    <property type="molecule type" value="Genomic_DNA"/>
</dbReference>
<dbReference type="GO" id="GO:0019380">
    <property type="term" value="P:3-phenylpropionate catabolic process"/>
    <property type="evidence" value="ECO:0007669"/>
    <property type="project" value="TreeGrafter"/>
</dbReference>
<dbReference type="PANTHER" id="PTHR41534">
    <property type="entry name" value="BLR3401 PROTEIN"/>
    <property type="match status" value="1"/>
</dbReference>
<sequence length="162" mass="19022">MVSDEEYRSICNLLYKEARFADNAQYDDWESLLTDDMEYWVPINREDPNPATQLSLLYDNRSRVSTRIRMLKTGVRHAQVPPSPMTRLISNIEVESLNESEYKVCSAFMLGELQIQSTKDLHWWIGRTEHIFRRVDETLRIARKRVDLINSQEAVPSLAFLI</sequence>
<dbReference type="InterPro" id="IPR032710">
    <property type="entry name" value="NTF2-like_dom_sf"/>
</dbReference>
<proteinExistence type="inferred from homology"/>
<dbReference type="SUPFAM" id="SSF54427">
    <property type="entry name" value="NTF2-like"/>
    <property type="match status" value="1"/>
</dbReference>
<dbReference type="Gene3D" id="3.10.450.50">
    <property type="match status" value="1"/>
</dbReference>
<reference evidence="3 4" key="1">
    <citation type="submission" date="2017-12" db="EMBL/GenBank/DDBJ databases">
        <authorList>
            <person name="Hurst M.R.H."/>
        </authorList>
    </citation>
    <scope>NUCLEOTIDE SEQUENCE [LARGE SCALE GENOMIC DNA]</scope>
    <source>
        <strain evidence="3 4">SY-3-19</strain>
    </source>
</reference>
<dbReference type="Proteomes" id="UP000239504">
    <property type="component" value="Unassembled WGS sequence"/>
</dbReference>
<evidence type="ECO:0000256" key="2">
    <source>
        <dbReference type="ARBA" id="ARBA00023002"/>
    </source>
</evidence>
<dbReference type="OrthoDB" id="7446267at2"/>
<keyword evidence="4" id="KW-1185">Reference proteome</keyword>
<dbReference type="Pfam" id="PF00866">
    <property type="entry name" value="Ring_hydroxyl_B"/>
    <property type="match status" value="1"/>
</dbReference>
<dbReference type="GO" id="GO:0051213">
    <property type="term" value="F:dioxygenase activity"/>
    <property type="evidence" value="ECO:0007669"/>
    <property type="project" value="UniProtKB-KW"/>
</dbReference>
<evidence type="ECO:0000313" key="3">
    <source>
        <dbReference type="EMBL" id="PQA86271.1"/>
    </source>
</evidence>
<protein>
    <submittedName>
        <fullName evidence="3">Ring-hydroxylating dioxygenase subunit beta</fullName>
    </submittedName>
</protein>
<accession>A0A2S7K1D6</accession>
<evidence type="ECO:0000313" key="4">
    <source>
        <dbReference type="Proteomes" id="UP000239504"/>
    </source>
</evidence>
<comment type="caution">
    <text evidence="3">The sequence shown here is derived from an EMBL/GenBank/DDBJ whole genome shotgun (WGS) entry which is preliminary data.</text>
</comment>
<keyword evidence="2" id="KW-0560">Oxidoreductase</keyword>
<dbReference type="InterPro" id="IPR000391">
    <property type="entry name" value="Rng_hydr_dOase-bsu"/>
</dbReference>
<gene>
    <name evidence="3" type="ORF">CW354_18150</name>
</gene>
<keyword evidence="3" id="KW-0223">Dioxygenase</keyword>
<dbReference type="AlphaFoldDB" id="A0A2S7K1D6"/>
<evidence type="ECO:0000256" key="1">
    <source>
        <dbReference type="ARBA" id="ARBA00009570"/>
    </source>
</evidence>
<dbReference type="PANTHER" id="PTHR41534:SF1">
    <property type="entry name" value="BLR3401 PROTEIN"/>
    <property type="match status" value="1"/>
</dbReference>
<comment type="similarity">
    <text evidence="1">Belongs to the bacterial ring-hydroxylating dioxygenase beta subunit family.</text>
</comment>
<organism evidence="3 4">
    <name type="scientific">Hyphococcus luteus</name>
    <dbReference type="NCBI Taxonomy" id="2058213"/>
    <lineage>
        <taxon>Bacteria</taxon>
        <taxon>Pseudomonadati</taxon>
        <taxon>Pseudomonadota</taxon>
        <taxon>Alphaproteobacteria</taxon>
        <taxon>Parvularculales</taxon>
        <taxon>Parvularculaceae</taxon>
        <taxon>Hyphococcus</taxon>
    </lineage>
</organism>
<name>A0A2S7K1D6_9PROT</name>
<dbReference type="RefSeq" id="WP_104831483.1">
    <property type="nucleotide sequence ID" value="NZ_PJCH01000015.1"/>
</dbReference>